<evidence type="ECO:0000256" key="9">
    <source>
        <dbReference type="ARBA" id="ARBA00022990"/>
    </source>
</evidence>
<evidence type="ECO:0000256" key="2">
    <source>
        <dbReference type="ARBA" id="ARBA00004496"/>
    </source>
</evidence>
<dbReference type="KEGG" id="mtm:MYCTH_2310508"/>
<dbReference type="GO" id="GO:0000502">
    <property type="term" value="C:proteasome complex"/>
    <property type="evidence" value="ECO:0007669"/>
    <property type="project" value="UniProtKB-KW"/>
</dbReference>
<dbReference type="Pfam" id="PF08577">
    <property type="entry name" value="PI31_Prot_C"/>
    <property type="match status" value="1"/>
</dbReference>
<proteinExistence type="inferred from homology"/>
<gene>
    <name evidence="14" type="ORF">MYCTH_2310508</name>
</gene>
<keyword evidence="9" id="KW-0007">Acetylation</keyword>
<keyword evidence="7" id="KW-0256">Endoplasmic reticulum</keyword>
<evidence type="ECO:0000313" key="15">
    <source>
        <dbReference type="Proteomes" id="UP000007322"/>
    </source>
</evidence>
<comment type="function">
    <text evidence="10">Plays an important role in control of proteasome function. Inhibits the hydrolysis of protein and peptide substrates by the 20S proteasome. Also inhibits the activation of the proteasome by the proteasome regulatory proteins PA700 and PA28.</text>
</comment>
<comment type="similarity">
    <text evidence="3">Belongs to the proteasome inhibitor PI31 family.</text>
</comment>
<reference evidence="14 15" key="1">
    <citation type="journal article" date="2011" name="Nat. Biotechnol.">
        <title>Comparative genomic analysis of the thermophilic biomass-degrading fungi Myceliophthora thermophila and Thielavia terrestris.</title>
        <authorList>
            <person name="Berka R.M."/>
            <person name="Grigoriev I.V."/>
            <person name="Otillar R."/>
            <person name="Salamov A."/>
            <person name="Grimwood J."/>
            <person name="Reid I."/>
            <person name="Ishmael N."/>
            <person name="John T."/>
            <person name="Darmond C."/>
            <person name="Moisan M.-C."/>
            <person name="Henrissat B."/>
            <person name="Coutinho P.M."/>
            <person name="Lombard V."/>
            <person name="Natvig D.O."/>
            <person name="Lindquist E."/>
            <person name="Schmutz J."/>
            <person name="Lucas S."/>
            <person name="Harris P."/>
            <person name="Powlowski J."/>
            <person name="Bellemare A."/>
            <person name="Taylor D."/>
            <person name="Butler G."/>
            <person name="de Vries R.P."/>
            <person name="Allijn I.E."/>
            <person name="van den Brink J."/>
            <person name="Ushinsky S."/>
            <person name="Storms R."/>
            <person name="Powell A.J."/>
            <person name="Paulsen I.T."/>
            <person name="Elbourne L.D.H."/>
            <person name="Baker S.E."/>
            <person name="Magnuson J."/>
            <person name="LaBoissiere S."/>
            <person name="Clutterbuck A.J."/>
            <person name="Martinez D."/>
            <person name="Wogulis M."/>
            <person name="de Leon A.L."/>
            <person name="Rey M.W."/>
            <person name="Tsang A."/>
        </authorList>
    </citation>
    <scope>NUCLEOTIDE SEQUENCE [LARGE SCALE GENOMIC DNA]</scope>
    <source>
        <strain evidence="15">ATCC 42464 / BCRC 31852 / DSM 1799</strain>
    </source>
</reference>
<evidence type="ECO:0000256" key="1">
    <source>
        <dbReference type="ARBA" id="ARBA00004240"/>
    </source>
</evidence>
<dbReference type="GO" id="GO:0070628">
    <property type="term" value="F:proteasome binding"/>
    <property type="evidence" value="ECO:0007669"/>
    <property type="project" value="InterPro"/>
</dbReference>
<dbReference type="AlphaFoldDB" id="G2QLL4"/>
<evidence type="ECO:0000256" key="7">
    <source>
        <dbReference type="ARBA" id="ARBA00022824"/>
    </source>
</evidence>
<dbReference type="EMBL" id="CP003007">
    <property type="protein sequence ID" value="AEO60844.1"/>
    <property type="molecule type" value="Genomic_DNA"/>
</dbReference>
<evidence type="ECO:0000313" key="14">
    <source>
        <dbReference type="EMBL" id="AEO60844.1"/>
    </source>
</evidence>
<evidence type="ECO:0000256" key="3">
    <source>
        <dbReference type="ARBA" id="ARBA00006405"/>
    </source>
</evidence>
<keyword evidence="8" id="KW-0647">Proteasome</keyword>
<dbReference type="STRING" id="573729.G2QLL4"/>
<name>G2QLL4_THET4</name>
<dbReference type="InterPro" id="IPR045128">
    <property type="entry name" value="PI31-like"/>
</dbReference>
<dbReference type="eggNOG" id="ENOG502RZMJ">
    <property type="taxonomic scope" value="Eukaryota"/>
</dbReference>
<sequence length="394" mass="41306">MAPSDPLGPAAVLKSMADALPPHENNDTAADLKNPLDSIALFVHACMVNLGFRLLGFDEDHTIEEECARHAPNLPPQWNTSSGSHGFVYAHTQSAMRFVLHIDRLGAKVEIRGLATGDERIARFDITANDYVSPSALPLRVSRSSEATQDNSDLVRKLKTIFISEERIKDLASLLKITIIQRLLPALQKEGYTETLPARPTRASPPPRRPDEPSHLPPPAAPHPYPAPDPLAAPPPHRPVPAGDFPPPGFEDEYEINRPPGRPWPGSAPAPGLGGFGRVGHDDLYPAGLGPHDPITGSFTGGGIGPGGLRRPGGPGTGGMGGGMHPTFEDPLFRAPGGRGGQGEEDDTFGGQVPPGARWDPVGPGGQPRFGGGRGPRGGGGFGGFGGFGGGDII</sequence>
<feature type="region of interest" description="Disordered" evidence="11">
    <location>
        <begin position="336"/>
        <end position="394"/>
    </location>
</feature>
<dbReference type="Proteomes" id="UP000007322">
    <property type="component" value="Chromosome 6"/>
</dbReference>
<evidence type="ECO:0000259" key="13">
    <source>
        <dbReference type="Pfam" id="PF11566"/>
    </source>
</evidence>
<dbReference type="OrthoDB" id="68090at2759"/>
<organism evidence="14 15">
    <name type="scientific">Thermothelomyces thermophilus (strain ATCC 42464 / BCRC 31852 / DSM 1799)</name>
    <name type="common">Sporotrichum thermophile</name>
    <dbReference type="NCBI Taxonomy" id="573729"/>
    <lineage>
        <taxon>Eukaryota</taxon>
        <taxon>Fungi</taxon>
        <taxon>Dikarya</taxon>
        <taxon>Ascomycota</taxon>
        <taxon>Pezizomycotina</taxon>
        <taxon>Sordariomycetes</taxon>
        <taxon>Sordariomycetidae</taxon>
        <taxon>Sordariales</taxon>
        <taxon>Chaetomiaceae</taxon>
        <taxon>Thermothelomyces</taxon>
    </lineage>
</organism>
<feature type="compositionally biased region" description="Pro residues" evidence="11">
    <location>
        <begin position="215"/>
        <end position="249"/>
    </location>
</feature>
<dbReference type="Gene3D" id="3.40.1000.30">
    <property type="match status" value="1"/>
</dbReference>
<keyword evidence="15" id="KW-1185">Reference proteome</keyword>
<accession>G2QLL4</accession>
<feature type="compositionally biased region" description="Gly residues" evidence="11">
    <location>
        <begin position="363"/>
        <end position="394"/>
    </location>
</feature>
<protein>
    <submittedName>
        <fullName evidence="14">Uncharacterized protein</fullName>
    </submittedName>
</protein>
<dbReference type="VEuPathDB" id="FungiDB:MYCTH_2310508"/>
<feature type="domain" description="PI31 proteasome regulator N-terminal" evidence="13">
    <location>
        <begin position="29"/>
        <end position="190"/>
    </location>
</feature>
<dbReference type="OMA" id="GHACMVA"/>
<evidence type="ECO:0000256" key="5">
    <source>
        <dbReference type="ARBA" id="ARBA00022490"/>
    </source>
</evidence>
<dbReference type="GO" id="GO:0004866">
    <property type="term" value="F:endopeptidase inhibitor activity"/>
    <property type="evidence" value="ECO:0007669"/>
    <property type="project" value="InterPro"/>
</dbReference>
<evidence type="ECO:0000259" key="12">
    <source>
        <dbReference type="Pfam" id="PF08577"/>
    </source>
</evidence>
<evidence type="ECO:0000256" key="8">
    <source>
        <dbReference type="ARBA" id="ARBA00022942"/>
    </source>
</evidence>
<keyword evidence="5" id="KW-0963">Cytoplasm</keyword>
<dbReference type="RefSeq" id="XP_003666089.1">
    <property type="nucleotide sequence ID" value="XM_003666041.1"/>
</dbReference>
<dbReference type="PANTHER" id="PTHR13266">
    <property type="entry name" value="PROTEASOME INHIBITOR"/>
    <property type="match status" value="1"/>
</dbReference>
<dbReference type="GO" id="GO:0043161">
    <property type="term" value="P:proteasome-mediated ubiquitin-dependent protein catabolic process"/>
    <property type="evidence" value="ECO:0007669"/>
    <property type="project" value="InterPro"/>
</dbReference>
<dbReference type="Pfam" id="PF11566">
    <property type="entry name" value="PI31_Prot_N"/>
    <property type="match status" value="1"/>
</dbReference>
<evidence type="ECO:0000256" key="10">
    <source>
        <dbReference type="ARBA" id="ARBA00024805"/>
    </source>
</evidence>
<evidence type="ECO:0000256" key="4">
    <source>
        <dbReference type="ARBA" id="ARBA00022481"/>
    </source>
</evidence>
<evidence type="ECO:0000256" key="6">
    <source>
        <dbReference type="ARBA" id="ARBA00022553"/>
    </source>
</evidence>
<dbReference type="InterPro" id="IPR021625">
    <property type="entry name" value="PI31_Prot_N"/>
</dbReference>
<dbReference type="InParanoid" id="G2QLL4"/>
<keyword evidence="4" id="KW-0488">Methylation</keyword>
<dbReference type="InterPro" id="IPR013886">
    <property type="entry name" value="PI31_Prot_C"/>
</dbReference>
<feature type="domain" description="PI31 proteasome regulator C-terminal" evidence="12">
    <location>
        <begin position="279"/>
        <end position="364"/>
    </location>
</feature>
<feature type="region of interest" description="Disordered" evidence="11">
    <location>
        <begin position="194"/>
        <end position="271"/>
    </location>
</feature>
<dbReference type="GO" id="GO:0005783">
    <property type="term" value="C:endoplasmic reticulum"/>
    <property type="evidence" value="ECO:0007669"/>
    <property type="project" value="UniProtKB-SubCell"/>
</dbReference>
<comment type="subcellular location">
    <subcellularLocation>
        <location evidence="2">Cytoplasm</location>
    </subcellularLocation>
    <subcellularLocation>
        <location evidence="1">Endoplasmic reticulum</location>
    </subcellularLocation>
</comment>
<dbReference type="HOGENOM" id="CLU_044125_2_0_1"/>
<dbReference type="PANTHER" id="PTHR13266:SF1">
    <property type="entry name" value="PROTEASOME INHIBITOR PI31 SUBUNIT"/>
    <property type="match status" value="1"/>
</dbReference>
<keyword evidence="6" id="KW-0597">Phosphoprotein</keyword>
<dbReference type="GeneID" id="11514148"/>
<evidence type="ECO:0000256" key="11">
    <source>
        <dbReference type="SAM" id="MobiDB-lite"/>
    </source>
</evidence>